<dbReference type="EMBL" id="WSFO01000008">
    <property type="protein sequence ID" value="KAE9628874.1"/>
    <property type="molecule type" value="Genomic_DNA"/>
</dbReference>
<dbReference type="RefSeq" id="WP_158980075.1">
    <property type="nucleotide sequence ID" value="NZ_WSFO01000008.1"/>
</dbReference>
<dbReference type="GO" id="GO:0046872">
    <property type="term" value="F:metal ion binding"/>
    <property type="evidence" value="ECO:0007669"/>
    <property type="project" value="UniProtKB-KW"/>
</dbReference>
<dbReference type="Gene3D" id="3.60.21.10">
    <property type="match status" value="1"/>
</dbReference>
<evidence type="ECO:0000313" key="6">
    <source>
        <dbReference type="EMBL" id="KAE9628874.1"/>
    </source>
</evidence>
<evidence type="ECO:0000313" key="7">
    <source>
        <dbReference type="Proteomes" id="UP000441586"/>
    </source>
</evidence>
<proteinExistence type="inferred from homology"/>
<evidence type="ECO:0000256" key="4">
    <source>
        <dbReference type="ARBA" id="ARBA00025742"/>
    </source>
</evidence>
<evidence type="ECO:0000256" key="1">
    <source>
        <dbReference type="ARBA" id="ARBA00022723"/>
    </source>
</evidence>
<evidence type="ECO:0000256" key="2">
    <source>
        <dbReference type="ARBA" id="ARBA00022801"/>
    </source>
</evidence>
<gene>
    <name evidence="6" type="ORF">GP644_13990</name>
</gene>
<evidence type="ECO:0000256" key="3">
    <source>
        <dbReference type="ARBA" id="ARBA00023004"/>
    </source>
</evidence>
<keyword evidence="2" id="KW-0378">Hydrolase</keyword>
<evidence type="ECO:0000259" key="5">
    <source>
        <dbReference type="Pfam" id="PF00149"/>
    </source>
</evidence>
<name>A0A6A4RFV0_9RHOB</name>
<dbReference type="CDD" id="cd07402">
    <property type="entry name" value="MPP_GpdQ"/>
    <property type="match status" value="1"/>
</dbReference>
<sequence>MLKAIWMSDPHFAYEGDIMGHDPRVRLQTAIDHINQHHHDARLCVISGDMVNRGSEADYEALSKLLDQLVMPVLPMVGNHDDRIIFRSKMPVPDLCMENFIQFSVSTPEGGVLCLDTQKHGSDAGEFCAQRRAWLQRALKDAGSTPVYIFLHHPPMPLGLPMQDSENMENGEAFLDMLSEFECVKYLFIGHVHRAITGTVKGIPFSTMRSILYQAPAPQPDWNWETFKPAEEAPCLGVLTVVNEAVNLQFEQFCKFDHGVRPAI</sequence>
<feature type="domain" description="Calcineurin-like phosphoesterase" evidence="5">
    <location>
        <begin position="6"/>
        <end position="194"/>
    </location>
</feature>
<accession>A0A6A4RFV0</accession>
<dbReference type="SUPFAM" id="SSF56300">
    <property type="entry name" value="Metallo-dependent phosphatases"/>
    <property type="match status" value="1"/>
</dbReference>
<comment type="caution">
    <text evidence="6">The sequence shown here is derived from an EMBL/GenBank/DDBJ whole genome shotgun (WGS) entry which is preliminary data.</text>
</comment>
<dbReference type="InterPro" id="IPR004843">
    <property type="entry name" value="Calcineurin-like_PHP"/>
</dbReference>
<reference evidence="6 7" key="1">
    <citation type="submission" date="2019-12" db="EMBL/GenBank/DDBJ databases">
        <authorList>
            <person name="Zhang Y.-J."/>
        </authorList>
    </citation>
    <scope>NUCLEOTIDE SEQUENCE [LARGE SCALE GENOMIC DNA]</scope>
    <source>
        <strain evidence="6 7">H18S-6</strain>
    </source>
</reference>
<dbReference type="PANTHER" id="PTHR42988">
    <property type="entry name" value="PHOSPHOHYDROLASE"/>
    <property type="match status" value="1"/>
</dbReference>
<keyword evidence="1" id="KW-0479">Metal-binding</keyword>
<dbReference type="InterPro" id="IPR026575">
    <property type="entry name" value="GpdQ/CpdA-like"/>
</dbReference>
<keyword evidence="3" id="KW-0408">Iron</keyword>
<protein>
    <submittedName>
        <fullName evidence="6">Phosphodiesterase</fullName>
    </submittedName>
</protein>
<dbReference type="GO" id="GO:0004112">
    <property type="term" value="F:cyclic-nucleotide phosphodiesterase activity"/>
    <property type="evidence" value="ECO:0007669"/>
    <property type="project" value="InterPro"/>
</dbReference>
<comment type="similarity">
    <text evidence="4">Belongs to the cyclic nucleotide phosphodiesterase class-III family.</text>
</comment>
<dbReference type="PANTHER" id="PTHR42988:SF2">
    <property type="entry name" value="CYCLIC NUCLEOTIDE PHOSPHODIESTERASE CBUA0032-RELATED"/>
    <property type="match status" value="1"/>
</dbReference>
<dbReference type="Pfam" id="PF00149">
    <property type="entry name" value="Metallophos"/>
    <property type="match status" value="1"/>
</dbReference>
<dbReference type="InterPro" id="IPR029052">
    <property type="entry name" value="Metallo-depent_PP-like"/>
</dbReference>
<dbReference type="Proteomes" id="UP000441586">
    <property type="component" value="Unassembled WGS sequence"/>
</dbReference>
<dbReference type="AlphaFoldDB" id="A0A6A4RFV0"/>
<organism evidence="6 7">
    <name type="scientific">Parasedimentitalea maritima</name>
    <dbReference type="NCBI Taxonomy" id="2578117"/>
    <lineage>
        <taxon>Bacteria</taxon>
        <taxon>Pseudomonadati</taxon>
        <taxon>Pseudomonadota</taxon>
        <taxon>Alphaproteobacteria</taxon>
        <taxon>Rhodobacterales</taxon>
        <taxon>Paracoccaceae</taxon>
        <taxon>Parasedimentitalea</taxon>
    </lineage>
</organism>
<dbReference type="InterPro" id="IPR050884">
    <property type="entry name" value="CNP_phosphodiesterase-III"/>
</dbReference>